<accession>A0ABQ5NM74</accession>
<dbReference type="PROSITE" id="PS50983">
    <property type="entry name" value="FE_B12_PBP"/>
    <property type="match status" value="1"/>
</dbReference>
<dbReference type="Proteomes" id="UP001065593">
    <property type="component" value="Unassembled WGS sequence"/>
</dbReference>
<evidence type="ECO:0000259" key="7">
    <source>
        <dbReference type="PROSITE" id="PS50983"/>
    </source>
</evidence>
<proteinExistence type="inferred from homology"/>
<dbReference type="Pfam" id="PF01497">
    <property type="entry name" value="Peripla_BP_2"/>
    <property type="match status" value="1"/>
</dbReference>
<sequence length="343" mass="36776">MKNWKLVTLLMALMVLVLAACGSKEDTKGEEKEKETEGKPAEEQSAEPSAYPLTIPGSTIEGRDGGSTVFEEVTLEKKPESVVVFDNGFLDTLDALGVNPTAVVQDSLPKYLSKYADTTYINAGTLFEPDYEKLSEINPDIIFISGRASAAYAELSKIAPTVYVGVDNANFTESFKTNIELAGKIFGKEKEAADALAAYDAKVEEVKAKATASDEKALIVLGSEGALSVFGPGSRFGVVHDVFGVKAVAEANGFKIESHGDNASFEFVREKNPDILFVVDRDAVVNENGESGTKAAIENEIVSVTNAVKNGKVFYLDPEVWYLSGGGLQSESLKADDVLKAFN</sequence>
<reference evidence="8" key="1">
    <citation type="submission" date="2022-08" db="EMBL/GenBank/DDBJ databases">
        <title>Draft genome sequence of Lysinibacillus sp. strain KH24.</title>
        <authorList>
            <person name="Kanbe H."/>
            <person name="Itoh H."/>
        </authorList>
    </citation>
    <scope>NUCLEOTIDE SEQUENCE</scope>
    <source>
        <strain evidence="8">KH24</strain>
    </source>
</reference>
<dbReference type="InterPro" id="IPR051313">
    <property type="entry name" value="Bact_iron-sidero_bind"/>
</dbReference>
<comment type="subcellular location">
    <subcellularLocation>
        <location evidence="1">Cell membrane</location>
        <topology evidence="1">Lipid-anchor</topology>
    </subcellularLocation>
</comment>
<dbReference type="EMBL" id="BRZA01000003">
    <property type="protein sequence ID" value="GLC89455.1"/>
    <property type="molecule type" value="Genomic_DNA"/>
</dbReference>
<evidence type="ECO:0000256" key="3">
    <source>
        <dbReference type="ARBA" id="ARBA00022448"/>
    </source>
</evidence>
<feature type="chain" id="PRO_5046659734" evidence="6">
    <location>
        <begin position="20"/>
        <end position="343"/>
    </location>
</feature>
<keyword evidence="9" id="KW-1185">Reference proteome</keyword>
<dbReference type="PROSITE" id="PS51257">
    <property type="entry name" value="PROKAR_LIPOPROTEIN"/>
    <property type="match status" value="1"/>
</dbReference>
<evidence type="ECO:0000256" key="5">
    <source>
        <dbReference type="SAM" id="MobiDB-lite"/>
    </source>
</evidence>
<dbReference type="InterPro" id="IPR002491">
    <property type="entry name" value="ABC_transptr_periplasmic_BD"/>
</dbReference>
<comment type="similarity">
    <text evidence="2">Belongs to the bacterial solute-binding protein 8 family.</text>
</comment>
<dbReference type="RefSeq" id="WP_264989238.1">
    <property type="nucleotide sequence ID" value="NZ_BRZA01000003.1"/>
</dbReference>
<dbReference type="Gene3D" id="3.40.50.1980">
    <property type="entry name" value="Nitrogenase molybdenum iron protein domain"/>
    <property type="match status" value="2"/>
</dbReference>
<feature type="signal peptide" evidence="6">
    <location>
        <begin position="1"/>
        <end position="19"/>
    </location>
</feature>
<dbReference type="CDD" id="cd01140">
    <property type="entry name" value="FatB"/>
    <property type="match status" value="1"/>
</dbReference>
<protein>
    <submittedName>
        <fullName evidence="8">Iron ABC transporter substrate-binding protein</fullName>
    </submittedName>
</protein>
<evidence type="ECO:0000256" key="6">
    <source>
        <dbReference type="SAM" id="SignalP"/>
    </source>
</evidence>
<dbReference type="PANTHER" id="PTHR30532:SF28">
    <property type="entry name" value="PETROBACTIN-BINDING PROTEIN YCLQ"/>
    <property type="match status" value="1"/>
</dbReference>
<evidence type="ECO:0000256" key="2">
    <source>
        <dbReference type="ARBA" id="ARBA00008814"/>
    </source>
</evidence>
<keyword evidence="4 6" id="KW-0732">Signal</keyword>
<comment type="caution">
    <text evidence="8">The sequence shown here is derived from an EMBL/GenBank/DDBJ whole genome shotgun (WGS) entry which is preliminary data.</text>
</comment>
<evidence type="ECO:0000256" key="4">
    <source>
        <dbReference type="ARBA" id="ARBA00022729"/>
    </source>
</evidence>
<feature type="compositionally biased region" description="Basic and acidic residues" evidence="5">
    <location>
        <begin position="25"/>
        <end position="42"/>
    </location>
</feature>
<feature type="region of interest" description="Disordered" evidence="5">
    <location>
        <begin position="25"/>
        <end position="64"/>
    </location>
</feature>
<gene>
    <name evidence="8" type="ORF">LYSBPC_25820</name>
</gene>
<keyword evidence="3" id="KW-0813">Transport</keyword>
<feature type="domain" description="Fe/B12 periplasmic-binding" evidence="7">
    <location>
        <begin position="81"/>
        <end position="343"/>
    </location>
</feature>
<organism evidence="8 9">
    <name type="scientific">Lysinibacillus piscis</name>
    <dbReference type="NCBI Taxonomy" id="2518931"/>
    <lineage>
        <taxon>Bacteria</taxon>
        <taxon>Bacillati</taxon>
        <taxon>Bacillota</taxon>
        <taxon>Bacilli</taxon>
        <taxon>Bacillales</taxon>
        <taxon>Bacillaceae</taxon>
        <taxon>Lysinibacillus</taxon>
    </lineage>
</organism>
<dbReference type="SUPFAM" id="SSF53807">
    <property type="entry name" value="Helical backbone' metal receptor"/>
    <property type="match status" value="1"/>
</dbReference>
<dbReference type="PANTHER" id="PTHR30532">
    <property type="entry name" value="IRON III DICITRATE-BINDING PERIPLASMIC PROTEIN"/>
    <property type="match status" value="1"/>
</dbReference>
<evidence type="ECO:0000313" key="8">
    <source>
        <dbReference type="EMBL" id="GLC89455.1"/>
    </source>
</evidence>
<name>A0ABQ5NM74_9BACI</name>
<evidence type="ECO:0000313" key="9">
    <source>
        <dbReference type="Proteomes" id="UP001065593"/>
    </source>
</evidence>
<dbReference type="InterPro" id="IPR033870">
    <property type="entry name" value="FatB"/>
</dbReference>
<evidence type="ECO:0000256" key="1">
    <source>
        <dbReference type="ARBA" id="ARBA00004193"/>
    </source>
</evidence>